<feature type="transmembrane region" description="Helical" evidence="1">
    <location>
        <begin position="71"/>
        <end position="101"/>
    </location>
</feature>
<feature type="transmembrane region" description="Helical" evidence="1">
    <location>
        <begin position="379"/>
        <end position="396"/>
    </location>
</feature>
<keyword evidence="1" id="KW-0472">Membrane</keyword>
<feature type="transmembrane region" description="Helical" evidence="1">
    <location>
        <begin position="12"/>
        <end position="29"/>
    </location>
</feature>
<feature type="transmembrane region" description="Helical" evidence="1">
    <location>
        <begin position="271"/>
        <end position="291"/>
    </location>
</feature>
<sequence length="550" mass="62045">MFAGSIKSQSLSFIVFLVFAGSFITALFFKENQLWMDEILSYLLISDSSYTHLNGAIVSGFEQTPPVFFNLYWLIAHAISLDVVFLKSVSIVFFAATLALFFRYTTKLIGNPAINFLLITGIAAFTYLNITLASQIRSYVPFLFVTFIYFTIIHRLIQRPTSTGLLAAHIGVGLLMTLTHNFGLFYLAAAGAFFGVLWLWSTDRRYWFVLGSFGVIGVVWLLGWYPFFAVQAKTGEPHSWIPLPDVMTFFRVVGELQPTVSNKLEESTGKLPLVAILRFAGLIALFLYIAVPKIRKGHKAAVADPAFMLYLLSGFIYAATITITLAVTFLHTSLFISRYLWPNHLLVIYQLIYAFYYFAGSRITGISGQRVNGLDRLKWVLPVYMLGLTFFLFYQSRKLVLTPASVMAYVDQLDKKAPVFLESSLNFLPIWYYNRDRPIHFLLDYESAFDPDNDPGATVGYHTLSAVKAQYNVGAVMPVVDFNKEQVPHFYVVDEEWNYQIERFIQNKSVKVISKIPTTLAGFTILECVFTGSDSKVAEAAGQTPAEQNL</sequence>
<accession>A0ABT0HSJ2</accession>
<feature type="transmembrane region" description="Helical" evidence="1">
    <location>
        <begin position="184"/>
        <end position="200"/>
    </location>
</feature>
<dbReference type="RefSeq" id="WP_248479832.1">
    <property type="nucleotide sequence ID" value="NZ_JALPRF010000006.1"/>
</dbReference>
<organism evidence="2 3">
    <name type="scientific">Spirosoma liriopis</name>
    <dbReference type="NCBI Taxonomy" id="2937440"/>
    <lineage>
        <taxon>Bacteria</taxon>
        <taxon>Pseudomonadati</taxon>
        <taxon>Bacteroidota</taxon>
        <taxon>Cytophagia</taxon>
        <taxon>Cytophagales</taxon>
        <taxon>Cytophagaceae</taxon>
        <taxon>Spirosoma</taxon>
    </lineage>
</organism>
<name>A0ABT0HSJ2_9BACT</name>
<dbReference type="Proteomes" id="UP001202180">
    <property type="component" value="Unassembled WGS sequence"/>
</dbReference>
<evidence type="ECO:0000256" key="1">
    <source>
        <dbReference type="SAM" id="Phobius"/>
    </source>
</evidence>
<evidence type="ECO:0000313" key="3">
    <source>
        <dbReference type="Proteomes" id="UP001202180"/>
    </source>
</evidence>
<feature type="transmembrane region" description="Helical" evidence="1">
    <location>
        <begin position="136"/>
        <end position="153"/>
    </location>
</feature>
<protein>
    <recommendedName>
        <fullName evidence="4">Glycosyltransferase RgtA/B/C/D-like domain-containing protein</fullName>
    </recommendedName>
</protein>
<keyword evidence="1" id="KW-1133">Transmembrane helix</keyword>
<reference evidence="2 3" key="1">
    <citation type="submission" date="2022-04" db="EMBL/GenBank/DDBJ databases">
        <title>Spirosoma sp. strain RP8 genome sequencing and assembly.</title>
        <authorList>
            <person name="Jung Y."/>
        </authorList>
    </citation>
    <scope>NUCLEOTIDE SEQUENCE [LARGE SCALE GENOMIC DNA]</scope>
    <source>
        <strain evidence="2 3">RP8</strain>
    </source>
</reference>
<feature type="transmembrane region" description="Helical" evidence="1">
    <location>
        <begin position="307"/>
        <end position="329"/>
    </location>
</feature>
<proteinExistence type="predicted"/>
<keyword evidence="3" id="KW-1185">Reference proteome</keyword>
<evidence type="ECO:0000313" key="2">
    <source>
        <dbReference type="EMBL" id="MCK8495146.1"/>
    </source>
</evidence>
<comment type="caution">
    <text evidence="2">The sequence shown here is derived from an EMBL/GenBank/DDBJ whole genome shotgun (WGS) entry which is preliminary data.</text>
</comment>
<feature type="transmembrane region" description="Helical" evidence="1">
    <location>
        <begin position="341"/>
        <end position="359"/>
    </location>
</feature>
<gene>
    <name evidence="2" type="ORF">M0L20_24955</name>
</gene>
<dbReference type="EMBL" id="JALPRF010000006">
    <property type="protein sequence ID" value="MCK8495146.1"/>
    <property type="molecule type" value="Genomic_DNA"/>
</dbReference>
<keyword evidence="1" id="KW-0812">Transmembrane</keyword>
<feature type="transmembrane region" description="Helical" evidence="1">
    <location>
        <begin position="113"/>
        <end position="130"/>
    </location>
</feature>
<evidence type="ECO:0008006" key="4">
    <source>
        <dbReference type="Google" id="ProtNLM"/>
    </source>
</evidence>
<feature type="transmembrane region" description="Helical" evidence="1">
    <location>
        <begin position="207"/>
        <end position="227"/>
    </location>
</feature>